<evidence type="ECO:0000256" key="4">
    <source>
        <dbReference type="ARBA" id="ARBA00022553"/>
    </source>
</evidence>
<keyword evidence="9" id="KW-1133">Transmembrane helix</keyword>
<evidence type="ECO:0000256" key="8">
    <source>
        <dbReference type="PROSITE-ProRule" id="PRU00169"/>
    </source>
</evidence>
<feature type="modified residue" description="4-aspartylphosphate" evidence="8">
    <location>
        <position position="830"/>
    </location>
</feature>
<dbReference type="InterPro" id="IPR036097">
    <property type="entry name" value="HisK_dim/P_sf"/>
</dbReference>
<evidence type="ECO:0000313" key="15">
    <source>
        <dbReference type="Proteomes" id="UP000462865"/>
    </source>
</evidence>
<comment type="caution">
    <text evidence="13">The sequence shown here is derived from an EMBL/GenBank/DDBJ whole genome shotgun (WGS) entry which is preliminary data.</text>
</comment>
<evidence type="ECO:0000256" key="1">
    <source>
        <dbReference type="ARBA" id="ARBA00000085"/>
    </source>
</evidence>
<proteinExistence type="predicted"/>
<dbReference type="SMART" id="SM00448">
    <property type="entry name" value="REC"/>
    <property type="match status" value="1"/>
</dbReference>
<dbReference type="InterPro" id="IPR004358">
    <property type="entry name" value="Sig_transdc_His_kin-like_C"/>
</dbReference>
<keyword evidence="9" id="KW-0472">Membrane</keyword>
<dbReference type="GO" id="GO:0000155">
    <property type="term" value="F:phosphorelay sensor kinase activity"/>
    <property type="evidence" value="ECO:0007669"/>
    <property type="project" value="InterPro"/>
</dbReference>
<evidence type="ECO:0000259" key="10">
    <source>
        <dbReference type="PROSITE" id="PS50109"/>
    </source>
</evidence>
<feature type="domain" description="Response regulatory" evidence="11">
    <location>
        <begin position="778"/>
        <end position="899"/>
    </location>
</feature>
<reference evidence="13" key="2">
    <citation type="journal article" date="2019" name="Int. J. Syst. Evol. Microbiol.">
        <title>Gordonibacter faecihominis is a later heterotypic synonym of Gordonibacter urolithinfaciens.</title>
        <authorList>
            <person name="Danylec N."/>
            <person name="Stoll D.A."/>
            <person name="Huch M."/>
        </authorList>
    </citation>
    <scope>NUCLEOTIDE SEQUENCE</scope>
    <source>
        <strain evidence="13">DSM 27213</strain>
    </source>
</reference>
<evidence type="ECO:0000256" key="9">
    <source>
        <dbReference type="SAM" id="Phobius"/>
    </source>
</evidence>
<feature type="transmembrane region" description="Helical" evidence="9">
    <location>
        <begin position="22"/>
        <end position="43"/>
    </location>
</feature>
<dbReference type="Pfam" id="PF02518">
    <property type="entry name" value="HATPase_c"/>
    <property type="match status" value="1"/>
</dbReference>
<dbReference type="GO" id="GO:0005886">
    <property type="term" value="C:plasma membrane"/>
    <property type="evidence" value="ECO:0007669"/>
    <property type="project" value="UniProtKB-SubCell"/>
</dbReference>
<evidence type="ECO:0000313" key="13">
    <source>
        <dbReference type="EMBL" id="ROT88371.1"/>
    </source>
</evidence>
<dbReference type="InterPro" id="IPR036890">
    <property type="entry name" value="HATPase_C_sf"/>
</dbReference>
<dbReference type="Proteomes" id="UP000285258">
    <property type="component" value="Unassembled WGS sequence"/>
</dbReference>
<dbReference type="EMBL" id="WKZA01000072">
    <property type="protein sequence ID" value="MSA95790.1"/>
    <property type="molecule type" value="Genomic_DNA"/>
</dbReference>
<dbReference type="Pfam" id="PF00072">
    <property type="entry name" value="Response_reg"/>
    <property type="match status" value="1"/>
</dbReference>
<dbReference type="InterPro" id="IPR005467">
    <property type="entry name" value="His_kinase_dom"/>
</dbReference>
<reference evidence="14" key="1">
    <citation type="submission" date="2018-05" db="EMBL/GenBank/DDBJ databases">
        <title>Genome Sequencing of selected type strains of the family Eggerthellaceae.</title>
        <authorList>
            <person name="Danylec N."/>
            <person name="Stoll D.A."/>
            <person name="Doetsch A."/>
            <person name="Huch M."/>
        </authorList>
    </citation>
    <scope>NUCLEOTIDE SEQUENCE [LARGE SCALE GENOMIC DNA]</scope>
    <source>
        <strain evidence="14">DSM 27213</strain>
    </source>
</reference>
<dbReference type="Pfam" id="PF00512">
    <property type="entry name" value="HisKA"/>
    <property type="match status" value="1"/>
</dbReference>
<evidence type="ECO:0000256" key="3">
    <source>
        <dbReference type="ARBA" id="ARBA00012438"/>
    </source>
</evidence>
<reference evidence="12 15" key="4">
    <citation type="journal article" date="2019" name="Nat. Med.">
        <title>A library of human gut bacterial isolates paired with longitudinal multiomics data enables mechanistic microbiome research.</title>
        <authorList>
            <person name="Poyet M."/>
            <person name="Groussin M."/>
            <person name="Gibbons S.M."/>
            <person name="Avila-Pacheco J."/>
            <person name="Jiang X."/>
            <person name="Kearney S.M."/>
            <person name="Perrotta A.R."/>
            <person name="Berdy B."/>
            <person name="Zhao S."/>
            <person name="Lieberman T.D."/>
            <person name="Swanson P.K."/>
            <person name="Smith M."/>
            <person name="Roesemann S."/>
            <person name="Alexander J.E."/>
            <person name="Rich S.A."/>
            <person name="Livny J."/>
            <person name="Vlamakis H."/>
            <person name="Clish C."/>
            <person name="Bullock K."/>
            <person name="Deik A."/>
            <person name="Scott J."/>
            <person name="Pierce K.A."/>
            <person name="Xavier R.J."/>
            <person name="Alm E.J."/>
        </authorList>
    </citation>
    <scope>NUCLEOTIDE SEQUENCE [LARGE SCALE GENOMIC DNA]</scope>
    <source>
        <strain evidence="12 15">BIOML-A1</strain>
    </source>
</reference>
<dbReference type="CDD" id="cd17546">
    <property type="entry name" value="REC_hyHK_CKI1_RcsC-like"/>
    <property type="match status" value="1"/>
</dbReference>
<dbReference type="Gene3D" id="3.30.565.10">
    <property type="entry name" value="Histidine kinase-like ATPase, C-terminal domain"/>
    <property type="match status" value="1"/>
</dbReference>
<name>A0A423UHM8_9ACTN</name>
<keyword evidence="7" id="KW-0902">Two-component regulatory system</keyword>
<comment type="subcellular location">
    <subcellularLocation>
        <location evidence="2">Cell membrane</location>
    </subcellularLocation>
</comment>
<dbReference type="PRINTS" id="PR00344">
    <property type="entry name" value="BCTRLSENSOR"/>
</dbReference>
<dbReference type="EC" id="2.7.13.3" evidence="3"/>
<keyword evidence="5" id="KW-0808">Transferase</keyword>
<gene>
    <name evidence="13" type="ORF">DMP12_12490</name>
    <name evidence="12" type="ORF">GKG38_12145</name>
</gene>
<evidence type="ECO:0000256" key="5">
    <source>
        <dbReference type="ARBA" id="ARBA00022679"/>
    </source>
</evidence>
<dbReference type="PROSITE" id="PS50110">
    <property type="entry name" value="RESPONSE_REGULATORY"/>
    <property type="match status" value="1"/>
</dbReference>
<keyword evidence="4 8" id="KW-0597">Phosphoprotein</keyword>
<sequence length="902" mass="96921">MADSGNTGLPGKLRRRAAARNVLAAAVFLAALMAASFGSGLLIDRITSSVRDIGYDHLVSSTKAVAQNVDDRLTADRAALSRFADAAAGLSAGQIAAELPMFAATQDFPAVYVLFADGTGFDAAGNPVLATDLPAPVTALEGEPGVSGDYFDSSGFMRSLIQAPIERDGQVTGAVCAELIPQRYYAEDMFAFWKGSGRAFVVSADDGSWVVNGPLSDMLPGGLSTVYEALGRTDGGQELADGLRASMASSGSDIFRVSYDGRTSYLCLAKSAANPSWRVMTLLPADELNRESDSVAALLRVTQVVLVVGLAVAFAALAFYGRQKQRRRIERVKSEQERTIRDQDRRLSEIARREYDCQVVIDLDDQTCRVEPYGEGMWKSFPLAGKFVPYRDLYEETRTYLDDADVPRFEELLEPGRLFARFQSSTSAVPQFRFHVSGGEGDVWVECSVYFSEADGARRACIMCKDVTAAVLAQQEIERAGQEREQRLTELQMMRDTLQEALRSAEQANSAKSRFLSSVSHDIRTPMNAIVCMTDLAAQQADDPAKVRECLSEVSHSSHHLLDLINDILDFSKIESGKLSLVPEDFDLRALADQTVAIVRPLCAERGQTLDVSVDVRHPRLVGDPVRLRQVLINLLNNACKYTPEGGRIAFSVDEVRGAGAQEGAAYASFRFVVADNGIGIAAENLDGIFGAFEREVDSTVNAIEGTGLGLAITKSIVQAMGGTIGVKSERGRGAEFTVIASFKRCEPDEGAKGPAGASGEEPCADAPAAVLGCSGMRFLVADDHPVNRKIVGKMLAAAGAASDFAENGRQAVELFEGSEPGTYDAVLMDVRMPVMDGYAATRAIRAGGHPDARTVRIVAMTANAFAEDRQASLDAGMDAHVDKPLEAKSLAAALNSPLRRH</sequence>
<dbReference type="InterPro" id="IPR011006">
    <property type="entry name" value="CheY-like_superfamily"/>
</dbReference>
<evidence type="ECO:0000256" key="2">
    <source>
        <dbReference type="ARBA" id="ARBA00004236"/>
    </source>
</evidence>
<dbReference type="InterPro" id="IPR003594">
    <property type="entry name" value="HATPase_dom"/>
</dbReference>
<protein>
    <recommendedName>
        <fullName evidence="3">histidine kinase</fullName>
        <ecNumber evidence="3">2.7.13.3</ecNumber>
    </recommendedName>
</protein>
<dbReference type="SMART" id="SM00387">
    <property type="entry name" value="HATPase_c"/>
    <property type="match status" value="1"/>
</dbReference>
<dbReference type="Proteomes" id="UP000462865">
    <property type="component" value="Unassembled WGS sequence"/>
</dbReference>
<dbReference type="SMART" id="SM00388">
    <property type="entry name" value="HisKA"/>
    <property type="match status" value="1"/>
</dbReference>
<organism evidence="13 14">
    <name type="scientific">Gordonibacter urolithinfaciens</name>
    <dbReference type="NCBI Taxonomy" id="1335613"/>
    <lineage>
        <taxon>Bacteria</taxon>
        <taxon>Bacillati</taxon>
        <taxon>Actinomycetota</taxon>
        <taxon>Coriobacteriia</taxon>
        <taxon>Eggerthellales</taxon>
        <taxon>Eggerthellaceae</taxon>
        <taxon>Gordonibacter</taxon>
    </lineage>
</organism>
<accession>A0A423UHM8</accession>
<comment type="catalytic activity">
    <reaction evidence="1">
        <text>ATP + protein L-histidine = ADP + protein N-phospho-L-histidine.</text>
        <dbReference type="EC" id="2.7.13.3"/>
    </reaction>
</comment>
<dbReference type="SUPFAM" id="SSF55874">
    <property type="entry name" value="ATPase domain of HSP90 chaperone/DNA topoisomerase II/histidine kinase"/>
    <property type="match status" value="1"/>
</dbReference>
<dbReference type="PANTHER" id="PTHR43047">
    <property type="entry name" value="TWO-COMPONENT HISTIDINE PROTEIN KINASE"/>
    <property type="match status" value="1"/>
</dbReference>
<dbReference type="Gene3D" id="1.10.287.130">
    <property type="match status" value="1"/>
</dbReference>
<dbReference type="PROSITE" id="PS50109">
    <property type="entry name" value="HIS_KIN"/>
    <property type="match status" value="1"/>
</dbReference>
<evidence type="ECO:0000313" key="14">
    <source>
        <dbReference type="Proteomes" id="UP000285258"/>
    </source>
</evidence>
<evidence type="ECO:0000256" key="7">
    <source>
        <dbReference type="ARBA" id="ARBA00023012"/>
    </source>
</evidence>
<dbReference type="InterPro" id="IPR001789">
    <property type="entry name" value="Sig_transdc_resp-reg_receiver"/>
</dbReference>
<dbReference type="CDD" id="cd00082">
    <property type="entry name" value="HisKA"/>
    <property type="match status" value="1"/>
</dbReference>
<keyword evidence="9" id="KW-0812">Transmembrane</keyword>
<dbReference type="SUPFAM" id="SSF52172">
    <property type="entry name" value="CheY-like"/>
    <property type="match status" value="1"/>
</dbReference>
<reference evidence="13" key="3">
    <citation type="journal article" date="2019" name="Microbiol. Resour. Announc.">
        <title>Draft Genome Sequences of Type Strains of Gordonibacter faecihominis, Paraeggerthella hongkongensis, Parvibacter caecicola,Slackia equolifaciens, Slackia faecicanis, and Slackia isoflavoniconvertens.</title>
        <authorList>
            <person name="Danylec N."/>
            <person name="Stoll D.A."/>
            <person name="Dotsch A."/>
            <person name="Huch M."/>
        </authorList>
    </citation>
    <scope>NUCLEOTIDE SEQUENCE</scope>
    <source>
        <strain evidence="13">DSM 27213</strain>
    </source>
</reference>
<keyword evidence="6" id="KW-0418">Kinase</keyword>
<dbReference type="Gene3D" id="3.40.50.2300">
    <property type="match status" value="1"/>
</dbReference>
<evidence type="ECO:0000313" key="12">
    <source>
        <dbReference type="EMBL" id="MSA95790.1"/>
    </source>
</evidence>
<dbReference type="SUPFAM" id="SSF47384">
    <property type="entry name" value="Homodimeric domain of signal transducing histidine kinase"/>
    <property type="match status" value="1"/>
</dbReference>
<evidence type="ECO:0000259" key="11">
    <source>
        <dbReference type="PROSITE" id="PS50110"/>
    </source>
</evidence>
<dbReference type="RefSeq" id="WP_096228263.1">
    <property type="nucleotide sequence ID" value="NZ_CP168029.1"/>
</dbReference>
<dbReference type="EMBL" id="QIBW01000018">
    <property type="protein sequence ID" value="ROT88371.1"/>
    <property type="molecule type" value="Genomic_DNA"/>
</dbReference>
<feature type="domain" description="Histidine kinase" evidence="10">
    <location>
        <begin position="518"/>
        <end position="745"/>
    </location>
</feature>
<evidence type="ECO:0000256" key="6">
    <source>
        <dbReference type="ARBA" id="ARBA00022777"/>
    </source>
</evidence>
<dbReference type="AlphaFoldDB" id="A0A423UHM8"/>
<dbReference type="FunFam" id="3.30.565.10:FF:000006">
    <property type="entry name" value="Sensor histidine kinase WalK"/>
    <property type="match status" value="1"/>
</dbReference>
<dbReference type="InterPro" id="IPR003661">
    <property type="entry name" value="HisK_dim/P_dom"/>
</dbReference>